<sequence length="170" mass="19541">MGRRYADEILRPHVIPYAGVIGDSFVFQDDNDRPHRARLVENMLEAETIQRMEWPACSPDLNPIEHPDGHGYELVSSVRTLVPQKFSVEEELMHVKHVEVKSPHVGVMRKFGRGVISSGERNTEFHYAFKEGKDAQGNLTASCKRLISWFLLYKETELGRKIVPVRPLKF</sequence>
<comment type="caution">
    <text evidence="1">The sequence shown here is derived from an EMBL/GenBank/DDBJ whole genome shotgun (WGS) entry which is preliminary data.</text>
</comment>
<reference evidence="1" key="1">
    <citation type="submission" date="2020-08" db="EMBL/GenBank/DDBJ databases">
        <title>Multicomponent nature underlies the extraordinary mechanical properties of spider dragline silk.</title>
        <authorList>
            <person name="Kono N."/>
            <person name="Nakamura H."/>
            <person name="Mori M."/>
            <person name="Yoshida Y."/>
            <person name="Ohtoshi R."/>
            <person name="Malay A.D."/>
            <person name="Moran D.A.P."/>
            <person name="Tomita M."/>
            <person name="Numata K."/>
            <person name="Arakawa K."/>
        </authorList>
    </citation>
    <scope>NUCLEOTIDE SEQUENCE</scope>
</reference>
<protein>
    <submittedName>
        <fullName evidence="1">Transposable element Tcb2 transposase</fullName>
    </submittedName>
</protein>
<dbReference type="InterPro" id="IPR036397">
    <property type="entry name" value="RNaseH_sf"/>
</dbReference>
<evidence type="ECO:0000313" key="1">
    <source>
        <dbReference type="EMBL" id="GFX90101.1"/>
    </source>
</evidence>
<gene>
    <name evidence="1" type="primary">X975_01565</name>
    <name evidence="1" type="ORF">TNCV_2420851</name>
</gene>
<dbReference type="Gene3D" id="3.30.420.10">
    <property type="entry name" value="Ribonuclease H-like superfamily/Ribonuclease H"/>
    <property type="match status" value="1"/>
</dbReference>
<name>A0A8X6R810_TRICX</name>
<keyword evidence="2" id="KW-1185">Reference proteome</keyword>
<dbReference type="EMBL" id="BMAU01021088">
    <property type="protein sequence ID" value="GFX90101.1"/>
    <property type="molecule type" value="Genomic_DNA"/>
</dbReference>
<dbReference type="AlphaFoldDB" id="A0A8X6R810"/>
<dbReference type="Proteomes" id="UP000887159">
    <property type="component" value="Unassembled WGS sequence"/>
</dbReference>
<proteinExistence type="predicted"/>
<dbReference type="GO" id="GO:0003676">
    <property type="term" value="F:nucleic acid binding"/>
    <property type="evidence" value="ECO:0007669"/>
    <property type="project" value="InterPro"/>
</dbReference>
<accession>A0A8X6R810</accession>
<organism evidence="1 2">
    <name type="scientific">Trichonephila clavipes</name>
    <name type="common">Golden silk orbweaver</name>
    <name type="synonym">Nephila clavipes</name>
    <dbReference type="NCBI Taxonomy" id="2585209"/>
    <lineage>
        <taxon>Eukaryota</taxon>
        <taxon>Metazoa</taxon>
        <taxon>Ecdysozoa</taxon>
        <taxon>Arthropoda</taxon>
        <taxon>Chelicerata</taxon>
        <taxon>Arachnida</taxon>
        <taxon>Araneae</taxon>
        <taxon>Araneomorphae</taxon>
        <taxon>Entelegynae</taxon>
        <taxon>Araneoidea</taxon>
        <taxon>Nephilidae</taxon>
        <taxon>Trichonephila</taxon>
    </lineage>
</organism>
<evidence type="ECO:0000313" key="2">
    <source>
        <dbReference type="Proteomes" id="UP000887159"/>
    </source>
</evidence>